<evidence type="ECO:0000256" key="1">
    <source>
        <dbReference type="SAM" id="Phobius"/>
    </source>
</evidence>
<evidence type="ECO:0000313" key="3">
    <source>
        <dbReference type="Proteomes" id="UP000009168"/>
    </source>
</evidence>
<dbReference type="InParanoid" id="W7XEL4"/>
<dbReference type="RefSeq" id="XP_012655150.1">
    <property type="nucleotide sequence ID" value="XM_012799696.1"/>
</dbReference>
<organism evidence="2 3">
    <name type="scientific">Tetrahymena thermophila (strain SB210)</name>
    <dbReference type="NCBI Taxonomy" id="312017"/>
    <lineage>
        <taxon>Eukaryota</taxon>
        <taxon>Sar</taxon>
        <taxon>Alveolata</taxon>
        <taxon>Ciliophora</taxon>
        <taxon>Intramacronucleata</taxon>
        <taxon>Oligohymenophorea</taxon>
        <taxon>Hymenostomatida</taxon>
        <taxon>Tetrahymenina</taxon>
        <taxon>Tetrahymenidae</taxon>
        <taxon>Tetrahymena</taxon>
    </lineage>
</organism>
<keyword evidence="1 2" id="KW-0812">Transmembrane</keyword>
<accession>W7XEL4</accession>
<dbReference type="EMBL" id="GG662502">
    <property type="protein sequence ID" value="EWS72316.1"/>
    <property type="molecule type" value="Genomic_DNA"/>
</dbReference>
<keyword evidence="1" id="KW-0472">Membrane</keyword>
<reference evidence="3" key="1">
    <citation type="journal article" date="2006" name="PLoS Biol.">
        <title>Macronuclear genome sequence of the ciliate Tetrahymena thermophila, a model eukaryote.</title>
        <authorList>
            <person name="Eisen J.A."/>
            <person name="Coyne R.S."/>
            <person name="Wu M."/>
            <person name="Wu D."/>
            <person name="Thiagarajan M."/>
            <person name="Wortman J.R."/>
            <person name="Badger J.H."/>
            <person name="Ren Q."/>
            <person name="Amedeo P."/>
            <person name="Jones K.M."/>
            <person name="Tallon L.J."/>
            <person name="Delcher A.L."/>
            <person name="Salzberg S.L."/>
            <person name="Silva J.C."/>
            <person name="Haas B.J."/>
            <person name="Majoros W.H."/>
            <person name="Farzad M."/>
            <person name="Carlton J.M."/>
            <person name="Smith R.K. Jr."/>
            <person name="Garg J."/>
            <person name="Pearlman R.E."/>
            <person name="Karrer K.M."/>
            <person name="Sun L."/>
            <person name="Manning G."/>
            <person name="Elde N.C."/>
            <person name="Turkewitz A.P."/>
            <person name="Asai D.J."/>
            <person name="Wilkes D.E."/>
            <person name="Wang Y."/>
            <person name="Cai H."/>
            <person name="Collins K."/>
            <person name="Stewart B.A."/>
            <person name="Lee S.R."/>
            <person name="Wilamowska K."/>
            <person name="Weinberg Z."/>
            <person name="Ruzzo W.L."/>
            <person name="Wloga D."/>
            <person name="Gaertig J."/>
            <person name="Frankel J."/>
            <person name="Tsao C.-C."/>
            <person name="Gorovsky M.A."/>
            <person name="Keeling P.J."/>
            <person name="Waller R.F."/>
            <person name="Patron N.J."/>
            <person name="Cherry J.M."/>
            <person name="Stover N.A."/>
            <person name="Krieger C.J."/>
            <person name="del Toro C."/>
            <person name="Ryder H.F."/>
            <person name="Williamson S.C."/>
            <person name="Barbeau R.A."/>
            <person name="Hamilton E.P."/>
            <person name="Orias E."/>
        </authorList>
    </citation>
    <scope>NUCLEOTIDE SEQUENCE [LARGE SCALE GENOMIC DNA]</scope>
    <source>
        <strain evidence="3">SB210</strain>
    </source>
</reference>
<dbReference type="KEGG" id="tet:TTHERM_000655858"/>
<dbReference type="AlphaFoldDB" id="W7XEL4"/>
<dbReference type="Proteomes" id="UP000009168">
    <property type="component" value="Unassembled WGS sequence"/>
</dbReference>
<keyword evidence="1" id="KW-1133">Transmembrane helix</keyword>
<evidence type="ECO:0000313" key="2">
    <source>
        <dbReference type="EMBL" id="EWS72316.1"/>
    </source>
</evidence>
<name>W7XEL4_TETTS</name>
<protein>
    <submittedName>
        <fullName evidence="2">Transmembrane protein, putative</fullName>
    </submittedName>
</protein>
<dbReference type="GeneID" id="24440061"/>
<feature type="transmembrane region" description="Helical" evidence="1">
    <location>
        <begin position="116"/>
        <end position="137"/>
    </location>
</feature>
<keyword evidence="3" id="KW-1185">Reference proteome</keyword>
<sequence length="285" mass="34879">MNKQLLILFILILQIFEQKDTYWHLKFSKINVFLLCTLQNFYFESLKNKIIVLSFQQGRLCIYKKLFISLVQLIQIEQSKNQILLKIFVNQQINTIKILSKISKSIKKLSQNQKSYLIFIDLFIYLLFLNLNLQLWINQFFSNQNTKIQLKSSILKKSILKKWKIKKKIKIFNKLYLKNKCHKYNINIKKMQNKLKNNQYYLNKFVSIKICLNFIKNINQNIFKFYQKYQINKQQIKIYWILLLKIVYYKQNDKFCCVVSFFQEYNYLQVSYLLHKFYCFVLTQI</sequence>
<gene>
    <name evidence="2" type="ORF">TTHERM_000655858</name>
</gene>
<proteinExistence type="predicted"/>